<name>A0AAP7IF34_9STAP</name>
<dbReference type="InterPro" id="IPR027417">
    <property type="entry name" value="P-loop_NTPase"/>
</dbReference>
<dbReference type="EMBL" id="LNPX01000004">
    <property type="protein sequence ID" value="OEK58915.1"/>
    <property type="molecule type" value="Genomic_DNA"/>
</dbReference>
<sequence>MFNKDKKEDKQFSELINNIKLNESIIIGGSTYSNLTNYKTALLRNVSKLNDIELLSDKECDINELLFELRNEMYERHELFAQQKIRDITMYNEKASDKQKLKTKVIVLNNMERLFDDLSSMTLLVKTLLPKIRIVGIVIIAIMNTSSIANKERPFFTYSKIREYRKPLANFPVRIALSMNTEKESELLIGSSQALNLEKKNKLIKTQSYIYSEIEELDFKY</sequence>
<dbReference type="Gene3D" id="3.40.50.300">
    <property type="entry name" value="P-loop containing nucleotide triphosphate hydrolases"/>
    <property type="match status" value="1"/>
</dbReference>
<protein>
    <submittedName>
        <fullName evidence="1">Uncharacterized protein</fullName>
    </submittedName>
</protein>
<dbReference type="RefSeq" id="WP_069854315.1">
    <property type="nucleotide sequence ID" value="NZ_LNPX01000004.1"/>
</dbReference>
<evidence type="ECO:0000313" key="1">
    <source>
        <dbReference type="EMBL" id="OEK58915.1"/>
    </source>
</evidence>
<dbReference type="Proteomes" id="UP000095464">
    <property type="component" value="Unassembled WGS sequence"/>
</dbReference>
<evidence type="ECO:0000313" key="2">
    <source>
        <dbReference type="Proteomes" id="UP000095464"/>
    </source>
</evidence>
<proteinExistence type="predicted"/>
<dbReference type="AlphaFoldDB" id="A0AAP7IF34"/>
<accession>A0AAP7IF34</accession>
<reference evidence="2" key="1">
    <citation type="submission" date="2015-11" db="EMBL/GenBank/DDBJ databases">
        <title>Genomic diversity of Staphylococcus saprophyticus strains from urinary tract infections, animal surfaces, and fermented foods.</title>
        <authorList>
            <person name="Wolfe B.E."/>
        </authorList>
    </citation>
    <scope>NUCLEOTIDE SEQUENCE [LARGE SCALE GENOMIC DNA]</scope>
    <source>
        <strain evidence="2">738_7</strain>
    </source>
</reference>
<gene>
    <name evidence="1" type="ORF">ASS94_00910</name>
</gene>
<comment type="caution">
    <text evidence="1">The sequence shown here is derived from an EMBL/GenBank/DDBJ whole genome shotgun (WGS) entry which is preliminary data.</text>
</comment>
<organism evidence="1 2">
    <name type="scientific">Staphylococcus equorum</name>
    <dbReference type="NCBI Taxonomy" id="246432"/>
    <lineage>
        <taxon>Bacteria</taxon>
        <taxon>Bacillati</taxon>
        <taxon>Bacillota</taxon>
        <taxon>Bacilli</taxon>
        <taxon>Bacillales</taxon>
        <taxon>Staphylococcaceae</taxon>
        <taxon>Staphylococcus</taxon>
    </lineage>
</organism>